<protein>
    <recommendedName>
        <fullName evidence="5">SnoaL-like domain-containing protein</fullName>
    </recommendedName>
</protein>
<organism evidence="3 4">
    <name type="scientific">Amycolatopsis tucumanensis</name>
    <dbReference type="NCBI Taxonomy" id="401106"/>
    <lineage>
        <taxon>Bacteria</taxon>
        <taxon>Bacillati</taxon>
        <taxon>Actinomycetota</taxon>
        <taxon>Actinomycetes</taxon>
        <taxon>Pseudonocardiales</taxon>
        <taxon>Pseudonocardiaceae</taxon>
        <taxon>Amycolatopsis</taxon>
    </lineage>
</organism>
<evidence type="ECO:0000313" key="4">
    <source>
        <dbReference type="Proteomes" id="UP001501624"/>
    </source>
</evidence>
<dbReference type="RefSeq" id="WP_237336682.1">
    <property type="nucleotide sequence ID" value="NZ_BAABCM010000001.1"/>
</dbReference>
<sequence>MIAMLLLLVSGCSSPTAQPGVSVTPTTASREAADVPAASPAEAARQWMIHYRTRHWRDTSETEWVDRVRPYVTDAQHARDAQLRDGATGTDWSAFVEERCHSAVTDVAAVVPPEAPGTAEVVNVLVSATVLTGCARSGGARTERAVATLVVIHTPDGSFRVDERVF</sequence>
<gene>
    <name evidence="3" type="ORF">GCM10022380_04880</name>
</gene>
<feature type="signal peptide" evidence="2">
    <location>
        <begin position="1"/>
        <end position="19"/>
    </location>
</feature>
<accession>A0ABP7HGN1</accession>
<feature type="region of interest" description="Disordered" evidence="1">
    <location>
        <begin position="14"/>
        <end position="39"/>
    </location>
</feature>
<dbReference type="Proteomes" id="UP001501624">
    <property type="component" value="Unassembled WGS sequence"/>
</dbReference>
<proteinExistence type="predicted"/>
<keyword evidence="2" id="KW-0732">Signal</keyword>
<comment type="caution">
    <text evidence="3">The sequence shown here is derived from an EMBL/GenBank/DDBJ whole genome shotgun (WGS) entry which is preliminary data.</text>
</comment>
<evidence type="ECO:0000256" key="2">
    <source>
        <dbReference type="SAM" id="SignalP"/>
    </source>
</evidence>
<keyword evidence="4" id="KW-1185">Reference proteome</keyword>
<name>A0ABP7HGN1_9PSEU</name>
<evidence type="ECO:0000313" key="3">
    <source>
        <dbReference type="EMBL" id="GAA3791356.1"/>
    </source>
</evidence>
<evidence type="ECO:0000256" key="1">
    <source>
        <dbReference type="SAM" id="MobiDB-lite"/>
    </source>
</evidence>
<reference evidence="4" key="1">
    <citation type="journal article" date="2019" name="Int. J. Syst. Evol. Microbiol.">
        <title>The Global Catalogue of Microorganisms (GCM) 10K type strain sequencing project: providing services to taxonomists for standard genome sequencing and annotation.</title>
        <authorList>
            <consortium name="The Broad Institute Genomics Platform"/>
            <consortium name="The Broad Institute Genome Sequencing Center for Infectious Disease"/>
            <person name="Wu L."/>
            <person name="Ma J."/>
        </authorList>
    </citation>
    <scope>NUCLEOTIDE SEQUENCE [LARGE SCALE GENOMIC DNA]</scope>
    <source>
        <strain evidence="4">JCM 17017</strain>
    </source>
</reference>
<feature type="chain" id="PRO_5047519498" description="SnoaL-like domain-containing protein" evidence="2">
    <location>
        <begin position="20"/>
        <end position="166"/>
    </location>
</feature>
<dbReference type="EMBL" id="BAABCM010000001">
    <property type="protein sequence ID" value="GAA3791356.1"/>
    <property type="molecule type" value="Genomic_DNA"/>
</dbReference>
<evidence type="ECO:0008006" key="5">
    <source>
        <dbReference type="Google" id="ProtNLM"/>
    </source>
</evidence>
<feature type="compositionally biased region" description="Polar residues" evidence="1">
    <location>
        <begin position="14"/>
        <end position="29"/>
    </location>
</feature>